<dbReference type="Pfam" id="PF16827">
    <property type="entry name" value="zf-HC3"/>
    <property type="match status" value="1"/>
</dbReference>
<protein>
    <submittedName>
        <fullName evidence="1">Uncharacterized protein</fullName>
    </submittedName>
</protein>
<comment type="caution">
    <text evidence="1">The sequence shown here is derived from an EMBL/GenBank/DDBJ whole genome shotgun (WGS) entry which is preliminary data.</text>
</comment>
<dbReference type="Proteomes" id="UP000274515">
    <property type="component" value="Unassembled WGS sequence"/>
</dbReference>
<dbReference type="EMBL" id="RSAA01000035">
    <property type="protein sequence ID" value="RRO12931.1"/>
    <property type="molecule type" value="Genomic_DNA"/>
</dbReference>
<gene>
    <name evidence="1" type="ORF">EIL87_25020</name>
</gene>
<sequence>MLEYLTYVWRPVPGTRHAFPFAATKLAHDQIAIAYCGVEVEAAKLHGLDEMAWILEPTCMDCWRHLAENPPGR</sequence>
<evidence type="ECO:0000313" key="1">
    <source>
        <dbReference type="EMBL" id="RRO12931.1"/>
    </source>
</evidence>
<accession>A0A3R8PVL3</accession>
<evidence type="ECO:0000313" key="2">
    <source>
        <dbReference type="Proteomes" id="UP000274515"/>
    </source>
</evidence>
<organism evidence="1 2">
    <name type="scientific">Saccharopolyspora rhizosphaerae</name>
    <dbReference type="NCBI Taxonomy" id="2492662"/>
    <lineage>
        <taxon>Bacteria</taxon>
        <taxon>Bacillati</taxon>
        <taxon>Actinomycetota</taxon>
        <taxon>Actinomycetes</taxon>
        <taxon>Pseudonocardiales</taxon>
        <taxon>Pseudonocardiaceae</taxon>
        <taxon>Saccharopolyspora</taxon>
    </lineage>
</organism>
<dbReference type="OrthoDB" id="5188746at2"/>
<reference evidence="1 2" key="1">
    <citation type="submission" date="2018-11" db="EMBL/GenBank/DDBJ databases">
        <title>Saccharopolyspora rhizosphaerae sp. nov., an actinomycete isolated from rhizosphere soil in Thailand.</title>
        <authorList>
            <person name="Intra B."/>
            <person name="Euanorasetr J."/>
            <person name="Take A."/>
            <person name="Inahashi Y."/>
            <person name="Mori M."/>
            <person name="Panbangred W."/>
            <person name="Matsumoto A."/>
        </authorList>
    </citation>
    <scope>NUCLEOTIDE SEQUENCE [LARGE SCALE GENOMIC DNA]</scope>
    <source>
        <strain evidence="1 2">H219</strain>
    </source>
</reference>
<keyword evidence="2" id="KW-1185">Reference proteome</keyword>
<name>A0A3R8PVL3_9PSEU</name>
<dbReference type="AlphaFoldDB" id="A0A3R8PVL3"/>
<dbReference type="RefSeq" id="WP_125093026.1">
    <property type="nucleotide sequence ID" value="NZ_RSAA01000035.1"/>
</dbReference>
<proteinExistence type="predicted"/>
<dbReference type="InterPro" id="IPR031795">
    <property type="entry name" value="Zf-HC3"/>
</dbReference>